<dbReference type="PANTHER" id="PTHR46896:SF3">
    <property type="entry name" value="FI06413P-RELATED"/>
    <property type="match status" value="1"/>
</dbReference>
<dbReference type="AlphaFoldDB" id="A0A915K4R2"/>
<dbReference type="InterPro" id="IPR051947">
    <property type="entry name" value="Sentrin-specific_protease"/>
</dbReference>
<evidence type="ECO:0000313" key="8">
    <source>
        <dbReference type="WBParaSite" id="nRc.2.0.1.t33189-RA"/>
    </source>
</evidence>
<comment type="similarity">
    <text evidence="1">Belongs to the peptidase C48 family.</text>
</comment>
<dbReference type="InterPro" id="IPR038765">
    <property type="entry name" value="Papain-like_cys_pep_sf"/>
</dbReference>
<dbReference type="WBParaSite" id="nRc.2.0.1.t33189-RA">
    <property type="protein sequence ID" value="nRc.2.0.1.t33189-RA"/>
    <property type="gene ID" value="nRc.2.0.1.g33189"/>
</dbReference>
<evidence type="ECO:0000256" key="1">
    <source>
        <dbReference type="ARBA" id="ARBA00005234"/>
    </source>
</evidence>
<keyword evidence="3" id="KW-0645">Protease</keyword>
<evidence type="ECO:0000313" key="7">
    <source>
        <dbReference type="Proteomes" id="UP000887565"/>
    </source>
</evidence>
<evidence type="ECO:0000256" key="2">
    <source>
        <dbReference type="ARBA" id="ARBA00022553"/>
    </source>
</evidence>
<keyword evidence="2" id="KW-0597">Phosphoprotein</keyword>
<evidence type="ECO:0000259" key="6">
    <source>
        <dbReference type="PROSITE" id="PS50600"/>
    </source>
</evidence>
<protein>
    <submittedName>
        <fullName evidence="8">Ubiquitin-like protease family profile domain-containing protein</fullName>
    </submittedName>
</protein>
<dbReference type="Proteomes" id="UP000887565">
    <property type="component" value="Unplaced"/>
</dbReference>
<evidence type="ECO:0000256" key="4">
    <source>
        <dbReference type="ARBA" id="ARBA00022786"/>
    </source>
</evidence>
<dbReference type="GO" id="GO:0070139">
    <property type="term" value="F:SUMO-specific endopeptidase activity"/>
    <property type="evidence" value="ECO:0007669"/>
    <property type="project" value="TreeGrafter"/>
</dbReference>
<keyword evidence="4" id="KW-0833">Ubl conjugation pathway</keyword>
<dbReference type="SUPFAM" id="SSF54001">
    <property type="entry name" value="Cysteine proteinases"/>
    <property type="match status" value="1"/>
</dbReference>
<dbReference type="PROSITE" id="PS50600">
    <property type="entry name" value="ULP_PROTEASE"/>
    <property type="match status" value="1"/>
</dbReference>
<feature type="domain" description="Ubiquitin-like protease family profile" evidence="6">
    <location>
        <begin position="1"/>
        <end position="96"/>
    </location>
</feature>
<sequence>VGNAKSEHRDRRVTAAARHRLVRTWTKNVNIFDKDFIIIPINENSHWYLAIICYPALFEQEVINRNPLSQATSEFPTTAITTSAQKNGIGVEFYKI</sequence>
<accession>A0A915K4R2</accession>
<dbReference type="GO" id="GO:0006508">
    <property type="term" value="P:proteolysis"/>
    <property type="evidence" value="ECO:0007669"/>
    <property type="project" value="UniProtKB-KW"/>
</dbReference>
<keyword evidence="7" id="KW-1185">Reference proteome</keyword>
<organism evidence="7 8">
    <name type="scientific">Romanomermis culicivorax</name>
    <name type="common">Nematode worm</name>
    <dbReference type="NCBI Taxonomy" id="13658"/>
    <lineage>
        <taxon>Eukaryota</taxon>
        <taxon>Metazoa</taxon>
        <taxon>Ecdysozoa</taxon>
        <taxon>Nematoda</taxon>
        <taxon>Enoplea</taxon>
        <taxon>Dorylaimia</taxon>
        <taxon>Mermithida</taxon>
        <taxon>Mermithoidea</taxon>
        <taxon>Mermithidae</taxon>
        <taxon>Romanomermis</taxon>
    </lineage>
</organism>
<dbReference type="Pfam" id="PF02902">
    <property type="entry name" value="Peptidase_C48"/>
    <property type="match status" value="1"/>
</dbReference>
<dbReference type="GO" id="GO:0005737">
    <property type="term" value="C:cytoplasm"/>
    <property type="evidence" value="ECO:0007669"/>
    <property type="project" value="TreeGrafter"/>
</dbReference>
<dbReference type="PANTHER" id="PTHR46896">
    <property type="entry name" value="SENTRIN-SPECIFIC PROTEASE"/>
    <property type="match status" value="1"/>
</dbReference>
<evidence type="ECO:0000256" key="5">
    <source>
        <dbReference type="ARBA" id="ARBA00022801"/>
    </source>
</evidence>
<dbReference type="GO" id="GO:0005634">
    <property type="term" value="C:nucleus"/>
    <property type="evidence" value="ECO:0007669"/>
    <property type="project" value="TreeGrafter"/>
</dbReference>
<reference evidence="8" key="1">
    <citation type="submission" date="2022-11" db="UniProtKB">
        <authorList>
            <consortium name="WormBaseParasite"/>
        </authorList>
    </citation>
    <scope>IDENTIFICATION</scope>
</reference>
<dbReference type="Gene3D" id="3.30.310.130">
    <property type="entry name" value="Ubiquitin-related"/>
    <property type="match status" value="1"/>
</dbReference>
<dbReference type="GO" id="GO:0016926">
    <property type="term" value="P:protein desumoylation"/>
    <property type="evidence" value="ECO:0007669"/>
    <property type="project" value="TreeGrafter"/>
</dbReference>
<keyword evidence="5" id="KW-0378">Hydrolase</keyword>
<name>A0A915K4R2_ROMCU</name>
<dbReference type="InterPro" id="IPR003653">
    <property type="entry name" value="Peptidase_C48_C"/>
</dbReference>
<evidence type="ECO:0000256" key="3">
    <source>
        <dbReference type="ARBA" id="ARBA00022670"/>
    </source>
</evidence>
<proteinExistence type="inferred from homology"/>